<reference evidence="2" key="1">
    <citation type="journal article" date="2019" name="Int. J. Syst. Evol. Microbiol.">
        <title>The Global Catalogue of Microorganisms (GCM) 10K type strain sequencing project: providing services to taxonomists for standard genome sequencing and annotation.</title>
        <authorList>
            <consortium name="The Broad Institute Genomics Platform"/>
            <consortium name="The Broad Institute Genome Sequencing Center for Infectious Disease"/>
            <person name="Wu L."/>
            <person name="Ma J."/>
        </authorList>
    </citation>
    <scope>NUCLEOTIDE SEQUENCE [LARGE SCALE GENOMIC DNA]</scope>
    <source>
        <strain evidence="2">KCTC 22814</strain>
    </source>
</reference>
<dbReference type="InterPro" id="IPR003737">
    <property type="entry name" value="GlcNAc_PI_deacetylase-related"/>
</dbReference>
<keyword evidence="2" id="KW-1185">Reference proteome</keyword>
<dbReference type="InterPro" id="IPR024078">
    <property type="entry name" value="LmbE-like_dom_sf"/>
</dbReference>
<dbReference type="SUPFAM" id="SSF52317">
    <property type="entry name" value="Class I glutamine amidotransferase-like"/>
    <property type="match status" value="1"/>
</dbReference>
<dbReference type="Proteomes" id="UP001597525">
    <property type="component" value="Unassembled WGS sequence"/>
</dbReference>
<sequence length="820" mass="91322">MLGNFNVHIAQGSYQAQGGEEHLSTTVLELMKLREFGRVLYVGAHPDDENNKLIAYLAKERFMDVAYLSLTRGEGGQNFIGAESGDDLGILRVQESIQARRVDGGRQFFTRAKDFGFSKCAQESISVWGEDAILEDLVYIIRQYQPDIIISRFSPVVADRHGHHQASAILIGKAFALAAKTSAYPDQLAQLDTWQTKQLLWNVYAESGVKEIGGQITPKSYQIPLFIPARSRYIAQSFSRLAAESRNQHRCQAMACLASEGASFEYFEWVAGAPLLKETFLQANEHDTTIACFKFKQTVDQLIDLVTGGHEKRAAAVLHSLLQHISTYADDPRVAKKRLAVEQLLFRLLDLEVNAYGNVLTVCPGEKINIELNFRHNALLPLQLIATGKHTARLSPDLLINGKEQLFIDYRVPRDAAFAQAAWLKEGSERGRYLTKAIHEVTTETGTLSLSIDLKIAVAGHVVDMAIPILAGRPRETSSLRGTTLTVSPPVCAVFEQPTLLIADENPAVVKVRVKALGKGINKGKLRLTATSECAIFPQQMSFVLAEGEEEVYAFALSSGASPWSTELSFEIEIDGEIYKEAMKCIDYPHITPQYYFPTSTMKVVKAVVNSSVRRIAYIKGREDEVAEALKSFVEQVDCYEIAHFLTADISHYDAIVLGIRLYNYSGSYTWHVNSKLRDFVEQGGLVIGQYNTDYDLEGATVCPYPIQLSSNRITNAQSTIRFVGDHRILRYPNVIDASDFEGWTHDRALFLPQAWDEDFVPVLSSADQGSWQESGLLLVAKKGKGYFVYTALSLFRQLPLAVPGAYRLFANLLNYRGAE</sequence>
<evidence type="ECO:0000313" key="2">
    <source>
        <dbReference type="Proteomes" id="UP001597525"/>
    </source>
</evidence>
<comment type="caution">
    <text evidence="1">The sequence shown here is derived from an EMBL/GenBank/DDBJ whole genome shotgun (WGS) entry which is preliminary data.</text>
</comment>
<dbReference type="EMBL" id="JBHUPB010000011">
    <property type="protein sequence ID" value="MFD2969036.1"/>
    <property type="molecule type" value="Genomic_DNA"/>
</dbReference>
<dbReference type="InterPro" id="IPR029062">
    <property type="entry name" value="Class_I_gatase-like"/>
</dbReference>
<accession>A0ABW6BHU9</accession>
<dbReference type="Pfam" id="PF02585">
    <property type="entry name" value="PIG-L"/>
    <property type="match status" value="1"/>
</dbReference>
<proteinExistence type="predicted"/>
<dbReference type="RefSeq" id="WP_320184525.1">
    <property type="nucleotide sequence ID" value="NZ_CP138332.1"/>
</dbReference>
<gene>
    <name evidence="1" type="ORF">ACFS7Y_16705</name>
</gene>
<organism evidence="1 2">
    <name type="scientific">Sphingobacterium bambusae</name>
    <dbReference type="NCBI Taxonomy" id="662858"/>
    <lineage>
        <taxon>Bacteria</taxon>
        <taxon>Pseudomonadati</taxon>
        <taxon>Bacteroidota</taxon>
        <taxon>Sphingobacteriia</taxon>
        <taxon>Sphingobacteriales</taxon>
        <taxon>Sphingobacteriaceae</taxon>
        <taxon>Sphingobacterium</taxon>
    </lineage>
</organism>
<dbReference type="Gene3D" id="3.40.50.10320">
    <property type="entry name" value="LmbE-like"/>
    <property type="match status" value="1"/>
</dbReference>
<protein>
    <submittedName>
        <fullName evidence="1">PIG-L family deacetylase</fullName>
    </submittedName>
</protein>
<evidence type="ECO:0000313" key="1">
    <source>
        <dbReference type="EMBL" id="MFD2969036.1"/>
    </source>
</evidence>
<dbReference type="SUPFAM" id="SSF102588">
    <property type="entry name" value="LmbE-like"/>
    <property type="match status" value="1"/>
</dbReference>
<name>A0ABW6BHU9_9SPHI</name>